<reference evidence="2" key="1">
    <citation type="submission" date="2019-01" db="EMBL/GenBank/DDBJ databases">
        <title>Cytophagaceae bacterium strain CAR-16.</title>
        <authorList>
            <person name="Chen W.-M."/>
        </authorList>
    </citation>
    <scope>NUCLEOTIDE SEQUENCE [LARGE SCALE GENOMIC DNA]</scope>
    <source>
        <strain evidence="2">CHR27</strain>
    </source>
</reference>
<sequence length="214" mass="24710">MTSDTIFKLRKQGRSSEALDVARQNYEANARDVWFLRAYAWVLYDQMKDVVGRYETGHLSATELNNQFTPSMREFVKFADLLRRDTAFSQMLRLAGKVSKDWREFLGFARWAGTDDFSDDDRQPFVNDKGKTIDSLEQRFRRAICREAAARLADGQSSSELIDWGLGILDKSLVENPSDQWLNYYQSKAHLARGEDELAIKRLAPVLRRQSRAA</sequence>
<dbReference type="EMBL" id="SBKP01000021">
    <property type="protein sequence ID" value="RXR25247.1"/>
    <property type="molecule type" value="Genomic_DNA"/>
</dbReference>
<name>A0A4Q1KD53_9SPHN</name>
<accession>A0A4Q1KD53</accession>
<keyword evidence="2" id="KW-1185">Reference proteome</keyword>
<dbReference type="OrthoDB" id="6196244at2"/>
<dbReference type="AlphaFoldDB" id="A0A4Q1KD53"/>
<evidence type="ECO:0000313" key="1">
    <source>
        <dbReference type="EMBL" id="RXR25247.1"/>
    </source>
</evidence>
<protein>
    <submittedName>
        <fullName evidence="1">Uncharacterized protein</fullName>
    </submittedName>
</protein>
<organism evidence="1 2">
    <name type="scientific">Sphingobium fluviale</name>
    <dbReference type="NCBI Taxonomy" id="2506423"/>
    <lineage>
        <taxon>Bacteria</taxon>
        <taxon>Pseudomonadati</taxon>
        <taxon>Pseudomonadota</taxon>
        <taxon>Alphaproteobacteria</taxon>
        <taxon>Sphingomonadales</taxon>
        <taxon>Sphingomonadaceae</taxon>
        <taxon>Sphingobium</taxon>
    </lineage>
</organism>
<gene>
    <name evidence="1" type="ORF">EQG66_14320</name>
</gene>
<dbReference type="RefSeq" id="WP_124809286.1">
    <property type="nucleotide sequence ID" value="NZ_SBKP01000021.1"/>
</dbReference>
<comment type="caution">
    <text evidence="1">The sequence shown here is derived from an EMBL/GenBank/DDBJ whole genome shotgun (WGS) entry which is preliminary data.</text>
</comment>
<evidence type="ECO:0000313" key="2">
    <source>
        <dbReference type="Proteomes" id="UP000290958"/>
    </source>
</evidence>
<dbReference type="Proteomes" id="UP000290958">
    <property type="component" value="Unassembled WGS sequence"/>
</dbReference>
<proteinExistence type="predicted"/>